<dbReference type="Pfam" id="PF00583">
    <property type="entry name" value="Acetyltransf_1"/>
    <property type="match status" value="1"/>
</dbReference>
<dbReference type="InterPro" id="IPR016181">
    <property type="entry name" value="Acyl_CoA_acyltransferase"/>
</dbReference>
<evidence type="ECO:0000313" key="4">
    <source>
        <dbReference type="EMBL" id="STY70832.1"/>
    </source>
</evidence>
<dbReference type="Proteomes" id="UP000255234">
    <property type="component" value="Unassembled WGS sequence"/>
</dbReference>
<accession>A0A378NR56</accession>
<dbReference type="InterPro" id="IPR000182">
    <property type="entry name" value="GNAT_dom"/>
</dbReference>
<dbReference type="CDD" id="cd04301">
    <property type="entry name" value="NAT_SF"/>
    <property type="match status" value="1"/>
</dbReference>
<dbReference type="SUPFAM" id="SSF55729">
    <property type="entry name" value="Acyl-CoA N-acyltransferases (Nat)"/>
    <property type="match status" value="1"/>
</dbReference>
<dbReference type="EMBL" id="UGPP01000001">
    <property type="protein sequence ID" value="STY70832.1"/>
    <property type="molecule type" value="Genomic_DNA"/>
</dbReference>
<feature type="domain" description="N-acetyltransferase" evidence="3">
    <location>
        <begin position="3"/>
        <end position="141"/>
    </location>
</feature>
<evidence type="ECO:0000313" key="5">
    <source>
        <dbReference type="Proteomes" id="UP000255234"/>
    </source>
</evidence>
<reference evidence="4 5" key="1">
    <citation type="submission" date="2018-06" db="EMBL/GenBank/DDBJ databases">
        <authorList>
            <consortium name="Pathogen Informatics"/>
            <person name="Doyle S."/>
        </authorList>
    </citation>
    <scope>NUCLEOTIDE SEQUENCE [LARGE SCALE GENOMIC DNA]</scope>
    <source>
        <strain evidence="4 5">NCTC10571</strain>
    </source>
</reference>
<evidence type="ECO:0000256" key="1">
    <source>
        <dbReference type="ARBA" id="ARBA00022679"/>
    </source>
</evidence>
<keyword evidence="1 4" id="KW-0808">Transferase</keyword>
<dbReference type="PANTHER" id="PTHR43626:SF4">
    <property type="entry name" value="GCN5-RELATED N-ACETYLTRANSFERASE 2, CHLOROPLASTIC"/>
    <property type="match status" value="1"/>
</dbReference>
<sequence>MEIIYKDEKDFTKENIIELFLSVDWQLSASNPDKLYTALINSPTVFTAWENNKLVGLARVLDDGIFTAYIHYVLVNPNYQGKGIASNLVKMIKNKYKDYLYIELMPDEKKNVNFYQKLGFNIVKEGTPMQLCNPETMKVKL</sequence>
<dbReference type="GO" id="GO:0008080">
    <property type="term" value="F:N-acetyltransferase activity"/>
    <property type="evidence" value="ECO:0007669"/>
    <property type="project" value="InterPro"/>
</dbReference>
<proteinExistence type="predicted"/>
<dbReference type="AlphaFoldDB" id="A0A378NR56"/>
<dbReference type="PROSITE" id="PS51186">
    <property type="entry name" value="GNAT"/>
    <property type="match status" value="1"/>
</dbReference>
<name>A0A378NR56_9FIRM</name>
<protein>
    <submittedName>
        <fullName evidence="4">Putative acetyltransferase</fullName>
    </submittedName>
</protein>
<gene>
    <name evidence="4" type="ORF">NCTC10571_00979</name>
</gene>
<dbReference type="InterPro" id="IPR045039">
    <property type="entry name" value="NSI-like"/>
</dbReference>
<dbReference type="PANTHER" id="PTHR43626">
    <property type="entry name" value="ACYL-COA N-ACYLTRANSFERASE"/>
    <property type="match status" value="1"/>
</dbReference>
<evidence type="ECO:0000256" key="2">
    <source>
        <dbReference type="ARBA" id="ARBA00023315"/>
    </source>
</evidence>
<keyword evidence="2" id="KW-0012">Acyltransferase</keyword>
<dbReference type="GO" id="GO:0005737">
    <property type="term" value="C:cytoplasm"/>
    <property type="evidence" value="ECO:0007669"/>
    <property type="project" value="TreeGrafter"/>
</dbReference>
<dbReference type="Gene3D" id="3.40.630.30">
    <property type="match status" value="1"/>
</dbReference>
<organism evidence="4 5">
    <name type="scientific">Megamonas hypermegale</name>
    <dbReference type="NCBI Taxonomy" id="158847"/>
    <lineage>
        <taxon>Bacteria</taxon>
        <taxon>Bacillati</taxon>
        <taxon>Bacillota</taxon>
        <taxon>Negativicutes</taxon>
        <taxon>Selenomonadales</taxon>
        <taxon>Selenomonadaceae</taxon>
        <taxon>Megamonas</taxon>
    </lineage>
</organism>
<evidence type="ECO:0000259" key="3">
    <source>
        <dbReference type="PROSITE" id="PS51186"/>
    </source>
</evidence>
<dbReference type="RefSeq" id="WP_115151297.1">
    <property type="nucleotide sequence ID" value="NZ_UGPP01000001.1"/>
</dbReference>